<dbReference type="EMBL" id="CP024988">
    <property type="protein sequence ID" value="AWT26975.1"/>
    <property type="molecule type" value="Genomic_DNA"/>
</dbReference>
<gene>
    <name evidence="6" type="ORF">Csp1_22250</name>
</gene>
<evidence type="ECO:0000313" key="7">
    <source>
        <dbReference type="Proteomes" id="UP000247696"/>
    </source>
</evidence>
<evidence type="ECO:0000259" key="5">
    <source>
        <dbReference type="PROSITE" id="PS50893"/>
    </source>
</evidence>
<keyword evidence="4 6" id="KW-0067">ATP-binding</keyword>
<dbReference type="PANTHER" id="PTHR42734:SF5">
    <property type="entry name" value="IRON TRANSPORT SYSTEM ATP-BINDING PROTEIN HI_0361-RELATED"/>
    <property type="match status" value="1"/>
</dbReference>
<dbReference type="GO" id="GO:0016887">
    <property type="term" value="F:ATP hydrolysis activity"/>
    <property type="evidence" value="ECO:0007669"/>
    <property type="project" value="InterPro"/>
</dbReference>
<dbReference type="GO" id="GO:0005524">
    <property type="term" value="F:ATP binding"/>
    <property type="evidence" value="ECO:0007669"/>
    <property type="project" value="UniProtKB-KW"/>
</dbReference>
<evidence type="ECO:0000256" key="1">
    <source>
        <dbReference type="ARBA" id="ARBA00005417"/>
    </source>
</evidence>
<accession>A0A2Z3YNN4</accession>
<dbReference type="InterPro" id="IPR050153">
    <property type="entry name" value="Metal_Ion_Import_ABC"/>
</dbReference>
<dbReference type="KEGG" id="cpre:Csp1_22250"/>
<organism evidence="6 7">
    <name type="scientific">Corynebacterium provencense</name>
    <dbReference type="NCBI Taxonomy" id="1737425"/>
    <lineage>
        <taxon>Bacteria</taxon>
        <taxon>Bacillati</taxon>
        <taxon>Actinomycetota</taxon>
        <taxon>Actinomycetes</taxon>
        <taxon>Mycobacteriales</taxon>
        <taxon>Corynebacteriaceae</taxon>
        <taxon>Corynebacterium</taxon>
    </lineage>
</organism>
<sequence>MTRTVPRTVPVQTTVLTFRDAAVEPLWRHLDLTVTPGEFLTVLGPNGVGKSTLLGTVLGTRRLTHGTVTTGARTGYIPQQRMADPDLPVRVRDLVGLAIGHGILHNRRPSRSTVDRALDEVGALGLADRRVGTLSGGQQQLVRQAQALAGDPQLLLCDEPLLSLDLRTQRAAVELLDRRRRERRTAVVFVTHNINPVLDVTDRILYLGPRSHVTGTVDEVMRGDVLSDLYGTRVDVARVNGKLVVV</sequence>
<proteinExistence type="inferred from homology"/>
<dbReference type="PROSITE" id="PS50893">
    <property type="entry name" value="ABC_TRANSPORTER_2"/>
    <property type="match status" value="1"/>
</dbReference>
<dbReference type="RefSeq" id="WP_227871047.1">
    <property type="nucleotide sequence ID" value="NZ_CP024988.1"/>
</dbReference>
<protein>
    <submittedName>
        <fullName evidence="6">Putative ABC transporter ATP-binding protein</fullName>
    </submittedName>
</protein>
<dbReference type="Pfam" id="PF00005">
    <property type="entry name" value="ABC_tran"/>
    <property type="match status" value="1"/>
</dbReference>
<comment type="similarity">
    <text evidence="1">Belongs to the ABC transporter superfamily.</text>
</comment>
<keyword evidence="3" id="KW-0547">Nucleotide-binding</keyword>
<feature type="domain" description="ABC transporter" evidence="5">
    <location>
        <begin position="11"/>
        <end position="234"/>
    </location>
</feature>
<reference evidence="7" key="1">
    <citation type="submission" date="2017-11" db="EMBL/GenBank/DDBJ databases">
        <title>Otitis media/interna in a cat caused by the recently described species Corynebacterium provencense.</title>
        <authorList>
            <person name="Kittl S."/>
            <person name="Brodard I."/>
            <person name="Rychener L."/>
            <person name="Jores J."/>
            <person name="Roosje P."/>
            <person name="Gobeli Brawand S."/>
        </authorList>
    </citation>
    <scope>NUCLEOTIDE SEQUENCE [LARGE SCALE GENOMIC DNA]</scope>
    <source>
        <strain evidence="7">17KM38</strain>
    </source>
</reference>
<dbReference type="Proteomes" id="UP000247696">
    <property type="component" value="Chromosome"/>
</dbReference>
<keyword evidence="2" id="KW-0813">Transport</keyword>
<dbReference type="InterPro" id="IPR003439">
    <property type="entry name" value="ABC_transporter-like_ATP-bd"/>
</dbReference>
<dbReference type="SUPFAM" id="SSF52540">
    <property type="entry name" value="P-loop containing nucleoside triphosphate hydrolases"/>
    <property type="match status" value="1"/>
</dbReference>
<evidence type="ECO:0000256" key="4">
    <source>
        <dbReference type="ARBA" id="ARBA00022840"/>
    </source>
</evidence>
<dbReference type="SMART" id="SM00382">
    <property type="entry name" value="AAA"/>
    <property type="match status" value="1"/>
</dbReference>
<name>A0A2Z3YNN4_9CORY</name>
<dbReference type="InterPro" id="IPR027417">
    <property type="entry name" value="P-loop_NTPase"/>
</dbReference>
<dbReference type="AlphaFoldDB" id="A0A2Z3YNN4"/>
<dbReference type="STRING" id="1737425.GCA_900049755_02866"/>
<evidence type="ECO:0000313" key="6">
    <source>
        <dbReference type="EMBL" id="AWT26975.1"/>
    </source>
</evidence>
<dbReference type="PANTHER" id="PTHR42734">
    <property type="entry name" value="METAL TRANSPORT SYSTEM ATP-BINDING PROTEIN TM_0124-RELATED"/>
    <property type="match status" value="1"/>
</dbReference>
<evidence type="ECO:0000256" key="2">
    <source>
        <dbReference type="ARBA" id="ARBA00022448"/>
    </source>
</evidence>
<dbReference type="InterPro" id="IPR003593">
    <property type="entry name" value="AAA+_ATPase"/>
</dbReference>
<dbReference type="Gene3D" id="3.40.50.300">
    <property type="entry name" value="P-loop containing nucleotide triphosphate hydrolases"/>
    <property type="match status" value="1"/>
</dbReference>
<evidence type="ECO:0000256" key="3">
    <source>
        <dbReference type="ARBA" id="ARBA00022741"/>
    </source>
</evidence>
<keyword evidence="7" id="KW-1185">Reference proteome</keyword>